<reference evidence="3 4" key="1">
    <citation type="submission" date="2021-08" db="EMBL/GenBank/DDBJ databases">
        <title>Comparative Genomics Analysis of the Genus Qipengyuania Reveals Extensive Genetic Diversity and Metabolic Versatility, Including the Description of Fifteen Novel Species.</title>
        <authorList>
            <person name="Liu Y."/>
        </authorList>
    </citation>
    <scope>NUCLEOTIDE SEQUENCE [LARGE SCALE GENOMIC DNA]</scope>
    <source>
        <strain evidence="3 4">YG27</strain>
    </source>
</reference>
<feature type="transmembrane region" description="Helical" evidence="1">
    <location>
        <begin position="236"/>
        <end position="257"/>
    </location>
</feature>
<keyword evidence="1" id="KW-0472">Membrane</keyword>
<proteinExistence type="predicted"/>
<feature type="transmembrane region" description="Helical" evidence="1">
    <location>
        <begin position="70"/>
        <end position="93"/>
    </location>
</feature>
<evidence type="ECO:0000259" key="2">
    <source>
        <dbReference type="Pfam" id="PF10110"/>
    </source>
</evidence>
<evidence type="ECO:0000313" key="3">
    <source>
        <dbReference type="EMBL" id="MBX7502220.1"/>
    </source>
</evidence>
<dbReference type="InterPro" id="IPR018476">
    <property type="entry name" value="GlyceroP-diester-Pdiesterase_M"/>
</dbReference>
<name>A0ABS7JX51_9SPHN</name>
<sequence>MKFDLDTAWKDATGLLSRNFGLLAVIAGVFFFLPYAGITLALPEVSQLQNAQATGNPEVMMAAVTDLYVGYWWVFLILAVVQGAGLLAMLALVRRRANPTVGEALTTGARSVPSYIAAQLMQSALIVIVAMLLVGFGAVTGLQMLAALGGVIAFVVICYLVTKLSLAAPVIAIEGELNPLRALQRSWSLTRGNSMRLFAFYLLLLIAFIVLSAVLSLVFGLGFALFGEQAALLGEAVVSGFVNATMIVIMVCVLAAVHTQLNRLASEPDGAVEA</sequence>
<feature type="transmembrane region" description="Helical" evidence="1">
    <location>
        <begin position="20"/>
        <end position="42"/>
    </location>
</feature>
<gene>
    <name evidence="3" type="ORF">K3181_12275</name>
</gene>
<keyword evidence="1" id="KW-0812">Transmembrane</keyword>
<accession>A0ABS7JX51</accession>
<protein>
    <submittedName>
        <fullName evidence="3">Glycerophosphoryl diester phosphodiesterase membrane domain-containing protein</fullName>
    </submittedName>
</protein>
<dbReference type="EMBL" id="JAIGNU010000002">
    <property type="protein sequence ID" value="MBX7502220.1"/>
    <property type="molecule type" value="Genomic_DNA"/>
</dbReference>
<evidence type="ECO:0000313" key="4">
    <source>
        <dbReference type="Proteomes" id="UP000782554"/>
    </source>
</evidence>
<feature type="transmembrane region" description="Helical" evidence="1">
    <location>
        <begin position="114"/>
        <end position="136"/>
    </location>
</feature>
<dbReference type="RefSeq" id="WP_221603380.1">
    <property type="nucleotide sequence ID" value="NZ_JAIGNU010000002.1"/>
</dbReference>
<keyword evidence="4" id="KW-1185">Reference proteome</keyword>
<feature type="transmembrane region" description="Helical" evidence="1">
    <location>
        <begin position="198"/>
        <end position="224"/>
    </location>
</feature>
<evidence type="ECO:0000256" key="1">
    <source>
        <dbReference type="SAM" id="Phobius"/>
    </source>
</evidence>
<dbReference type="Proteomes" id="UP000782554">
    <property type="component" value="Unassembled WGS sequence"/>
</dbReference>
<feature type="domain" description="Glycerophosphoryl diester phosphodiesterase membrane" evidence="2">
    <location>
        <begin position="144"/>
        <end position="258"/>
    </location>
</feature>
<dbReference type="Pfam" id="PF10110">
    <property type="entry name" value="GPDPase_memb"/>
    <property type="match status" value="1"/>
</dbReference>
<organism evidence="3 4">
    <name type="scientific">Qipengyuania mesophila</name>
    <dbReference type="NCBI Taxonomy" id="2867246"/>
    <lineage>
        <taxon>Bacteria</taxon>
        <taxon>Pseudomonadati</taxon>
        <taxon>Pseudomonadota</taxon>
        <taxon>Alphaproteobacteria</taxon>
        <taxon>Sphingomonadales</taxon>
        <taxon>Erythrobacteraceae</taxon>
        <taxon>Qipengyuania</taxon>
    </lineage>
</organism>
<comment type="caution">
    <text evidence="3">The sequence shown here is derived from an EMBL/GenBank/DDBJ whole genome shotgun (WGS) entry which is preliminary data.</text>
</comment>
<keyword evidence="1" id="KW-1133">Transmembrane helix</keyword>